<evidence type="ECO:0000313" key="4">
    <source>
        <dbReference type="EMBL" id="NKC30005.1"/>
    </source>
</evidence>
<dbReference type="SUPFAM" id="SSF54285">
    <property type="entry name" value="MoaD/ThiS"/>
    <property type="match status" value="1"/>
</dbReference>
<organism evidence="4 5">
    <name type="scientific">Falsiroseomonas selenitidurans</name>
    <dbReference type="NCBI Taxonomy" id="2716335"/>
    <lineage>
        <taxon>Bacteria</taxon>
        <taxon>Pseudomonadati</taxon>
        <taxon>Pseudomonadota</taxon>
        <taxon>Alphaproteobacteria</taxon>
        <taxon>Acetobacterales</taxon>
        <taxon>Roseomonadaceae</taxon>
        <taxon>Falsiroseomonas</taxon>
    </lineage>
</organism>
<dbReference type="EMBL" id="JAAVNE010000004">
    <property type="protein sequence ID" value="NKC30005.1"/>
    <property type="molecule type" value="Genomic_DNA"/>
</dbReference>
<dbReference type="InterPro" id="IPR044672">
    <property type="entry name" value="MOCS2A"/>
</dbReference>
<evidence type="ECO:0000256" key="3">
    <source>
        <dbReference type="ARBA" id="ARBA00024247"/>
    </source>
</evidence>
<dbReference type="PANTHER" id="PTHR33359">
    <property type="entry name" value="MOLYBDOPTERIN SYNTHASE SULFUR CARRIER SUBUNIT"/>
    <property type="match status" value="1"/>
</dbReference>
<evidence type="ECO:0000256" key="1">
    <source>
        <dbReference type="ARBA" id="ARBA00022741"/>
    </source>
</evidence>
<dbReference type="InterPro" id="IPR012675">
    <property type="entry name" value="Beta-grasp_dom_sf"/>
</dbReference>
<protein>
    <recommendedName>
        <fullName evidence="3">Molybdopterin synthase sulfur carrier subunit</fullName>
    </recommendedName>
</protein>
<accession>A0ABX1DYM8</accession>
<reference evidence="4 5" key="1">
    <citation type="submission" date="2020-03" db="EMBL/GenBank/DDBJ databases">
        <title>Roseomonas selenitidurans sp. nov. isolated from urban soil.</title>
        <authorList>
            <person name="Liu H."/>
        </authorList>
    </citation>
    <scope>NUCLEOTIDE SEQUENCE [LARGE SCALE GENOMIC DNA]</scope>
    <source>
        <strain evidence="4 5">BU-1</strain>
    </source>
</reference>
<name>A0ABX1DYM8_9PROT</name>
<keyword evidence="5" id="KW-1185">Reference proteome</keyword>
<dbReference type="InterPro" id="IPR016155">
    <property type="entry name" value="Mopterin_synth/thiamin_S_b"/>
</dbReference>
<gene>
    <name evidence="4" type="primary">moaD</name>
    <name evidence="4" type="ORF">HEQ75_03965</name>
</gene>
<comment type="similarity">
    <text evidence="2">Belongs to the MoaD family.</text>
</comment>
<comment type="caution">
    <text evidence="4">The sequence shown here is derived from an EMBL/GenBank/DDBJ whole genome shotgun (WGS) entry which is preliminary data.</text>
</comment>
<sequence>MAGPAPASCRTEAWRLRILYFAWVRQRVGVAEEAVSPPEAVRDVAGLVAWLAARSPGHASAFADPRQIRAAVNQDFATPDQAVAPGDEIAFFPPVTGG</sequence>
<proteinExistence type="inferred from homology"/>
<evidence type="ECO:0000313" key="5">
    <source>
        <dbReference type="Proteomes" id="UP000787635"/>
    </source>
</evidence>
<dbReference type="Pfam" id="PF02597">
    <property type="entry name" value="ThiS"/>
    <property type="match status" value="1"/>
</dbReference>
<dbReference type="Proteomes" id="UP000787635">
    <property type="component" value="Unassembled WGS sequence"/>
</dbReference>
<dbReference type="InterPro" id="IPR003749">
    <property type="entry name" value="ThiS/MoaD-like"/>
</dbReference>
<keyword evidence="1" id="KW-0547">Nucleotide-binding</keyword>
<evidence type="ECO:0000256" key="2">
    <source>
        <dbReference type="ARBA" id="ARBA00024200"/>
    </source>
</evidence>
<dbReference type="CDD" id="cd00754">
    <property type="entry name" value="Ubl_MoaD"/>
    <property type="match status" value="1"/>
</dbReference>
<dbReference type="NCBIfam" id="TIGR01682">
    <property type="entry name" value="moaD"/>
    <property type="match status" value="1"/>
</dbReference>
<dbReference type="Gene3D" id="3.10.20.30">
    <property type="match status" value="1"/>
</dbReference>
<dbReference type="PANTHER" id="PTHR33359:SF1">
    <property type="entry name" value="MOLYBDOPTERIN SYNTHASE SULFUR CARRIER SUBUNIT"/>
    <property type="match status" value="1"/>
</dbReference>